<proteinExistence type="predicted"/>
<evidence type="ECO:0000313" key="2">
    <source>
        <dbReference type="EMBL" id="EAN33675.1"/>
    </source>
</evidence>
<dbReference type="OMA" id="VFYCAWQ"/>
<dbReference type="GeneID" id="3502643"/>
<evidence type="ECO:0000313" key="3">
    <source>
        <dbReference type="Proteomes" id="UP000001949"/>
    </source>
</evidence>
<dbReference type="InParanoid" id="Q4N8N3"/>
<dbReference type="KEGG" id="tpv:TP01_0431"/>
<dbReference type="EMBL" id="AAGK01000001">
    <property type="protein sequence ID" value="EAN33675.1"/>
    <property type="molecule type" value="Genomic_DNA"/>
</dbReference>
<dbReference type="VEuPathDB" id="PiroplasmaDB:TpMuguga_01g00431"/>
<sequence>MFFKILLNSVSFCCCFRYFNNVEHFYTHYPNFSVKYPNSSSHTDFSVNLFEPAEIEAVNPRIPSPKPKPPPIYILDDPLSDFRIKNFGSSRITTPLNITSLPIVQIEHQDKNKLVLFRDGREILSFYVNKLISFLSNYREWSQAYDPEPDDFANLEIYNPLKPNTYYALVFYCAWQSESIALVRAVDQLLGNYYFTRHPPITHKKKRETLNDLIEELERRQNLKEKYELEVQKAKRNNLPIPPEPDYDNIQPVKFTLTVSDLDETLKILEFSKEKYDFNWWMPMFGHIKYNKLVDKAFNELYNTSYKDVKSAEERKKYKLMDQKRIIQIDKRDHNRPVNVNFVFVRLANSMMLSNSKKGLKRHKRFIQCHEKEFRYNEIMLRLLIEQEVYYENMPVVQLFKCAEPSSSLPFVYGSKTNQALPFNKNLTFYKRNPFEISQHVKFGLPTFRKCNHLSVSDDFIHLGNFMNLSSLRQIDSFDSVFQTDLDFLDLFANTRNMTRKDMANIDPVFHALSLMYKFQLMKIIQARPKKEEYIILNPKSFR</sequence>
<keyword evidence="3" id="KW-1185">Reference proteome</keyword>
<dbReference type="AlphaFoldDB" id="Q4N8N3"/>
<dbReference type="eggNOG" id="ENOG502TN82">
    <property type="taxonomic scope" value="Eukaryota"/>
</dbReference>
<evidence type="ECO:0000256" key="1">
    <source>
        <dbReference type="SAM" id="Coils"/>
    </source>
</evidence>
<dbReference type="RefSeq" id="XP_765958.1">
    <property type="nucleotide sequence ID" value="XM_760865.1"/>
</dbReference>
<dbReference type="STRING" id="5875.Q4N8N3"/>
<protein>
    <submittedName>
        <fullName evidence="2">Uncharacterized protein</fullName>
    </submittedName>
</protein>
<gene>
    <name evidence="2" type="ordered locus">TP01_0431</name>
</gene>
<organism evidence="2 3">
    <name type="scientific">Theileria parva</name>
    <name type="common">East coast fever infection agent</name>
    <dbReference type="NCBI Taxonomy" id="5875"/>
    <lineage>
        <taxon>Eukaryota</taxon>
        <taxon>Sar</taxon>
        <taxon>Alveolata</taxon>
        <taxon>Apicomplexa</taxon>
        <taxon>Aconoidasida</taxon>
        <taxon>Piroplasmida</taxon>
        <taxon>Theileriidae</taxon>
        <taxon>Theileria</taxon>
    </lineage>
</organism>
<name>Q4N8N3_THEPA</name>
<feature type="coiled-coil region" evidence="1">
    <location>
        <begin position="203"/>
        <end position="237"/>
    </location>
</feature>
<comment type="caution">
    <text evidence="2">The sequence shown here is derived from an EMBL/GenBank/DDBJ whole genome shotgun (WGS) entry which is preliminary data.</text>
</comment>
<reference evidence="2 3" key="1">
    <citation type="journal article" date="2005" name="Science">
        <title>Genome sequence of Theileria parva, a bovine pathogen that transforms lymphocytes.</title>
        <authorList>
            <person name="Gardner M.J."/>
            <person name="Bishop R."/>
            <person name="Shah T."/>
            <person name="de Villiers E.P."/>
            <person name="Carlton J.M."/>
            <person name="Hall N."/>
            <person name="Ren Q."/>
            <person name="Paulsen I.T."/>
            <person name="Pain A."/>
            <person name="Berriman M."/>
            <person name="Wilson R.J.M."/>
            <person name="Sato S."/>
            <person name="Ralph S.A."/>
            <person name="Mann D.J."/>
            <person name="Xiong Z."/>
            <person name="Shallom S.J."/>
            <person name="Weidman J."/>
            <person name="Jiang L."/>
            <person name="Lynn J."/>
            <person name="Weaver B."/>
            <person name="Shoaibi A."/>
            <person name="Domingo A.R."/>
            <person name="Wasawo D."/>
            <person name="Crabtree J."/>
            <person name="Wortman J.R."/>
            <person name="Haas B."/>
            <person name="Angiuoli S.V."/>
            <person name="Creasy T.H."/>
            <person name="Lu C."/>
            <person name="Suh B."/>
            <person name="Silva J.C."/>
            <person name="Utterback T.R."/>
            <person name="Feldblyum T.V."/>
            <person name="Pertea M."/>
            <person name="Allen J."/>
            <person name="Nierman W.C."/>
            <person name="Taracha E.L.N."/>
            <person name="Salzberg S.L."/>
            <person name="White O.R."/>
            <person name="Fitzhugh H.A."/>
            <person name="Morzaria S."/>
            <person name="Venter J.C."/>
            <person name="Fraser C.M."/>
            <person name="Nene V."/>
        </authorList>
    </citation>
    <scope>NUCLEOTIDE SEQUENCE [LARGE SCALE GENOMIC DNA]</scope>
    <source>
        <strain evidence="2 3">Muguga</strain>
    </source>
</reference>
<dbReference type="Proteomes" id="UP000001949">
    <property type="component" value="Unassembled WGS sequence"/>
</dbReference>
<accession>Q4N8N3</accession>
<keyword evidence="1" id="KW-0175">Coiled coil</keyword>